<keyword evidence="4" id="KW-1185">Reference proteome</keyword>
<reference evidence="3 4" key="1">
    <citation type="submission" date="2021-08" db="EMBL/GenBank/DDBJ databases">
        <title>Draft Genome Sequence of Phanerochaete sordida strain YK-624.</title>
        <authorList>
            <person name="Mori T."/>
            <person name="Dohra H."/>
            <person name="Suzuki T."/>
            <person name="Kawagishi H."/>
            <person name="Hirai H."/>
        </authorList>
    </citation>
    <scope>NUCLEOTIDE SEQUENCE [LARGE SCALE GENOMIC DNA]</scope>
    <source>
        <strain evidence="3 4">YK-624</strain>
    </source>
</reference>
<keyword evidence="1" id="KW-1133">Transmembrane helix</keyword>
<name>A0A9P3GMU8_9APHY</name>
<dbReference type="Proteomes" id="UP000703269">
    <property type="component" value="Unassembled WGS sequence"/>
</dbReference>
<evidence type="ECO:0000313" key="3">
    <source>
        <dbReference type="EMBL" id="GJE98327.1"/>
    </source>
</evidence>
<organism evidence="3 4">
    <name type="scientific">Phanerochaete sordida</name>
    <dbReference type="NCBI Taxonomy" id="48140"/>
    <lineage>
        <taxon>Eukaryota</taxon>
        <taxon>Fungi</taxon>
        <taxon>Dikarya</taxon>
        <taxon>Basidiomycota</taxon>
        <taxon>Agaricomycotina</taxon>
        <taxon>Agaricomycetes</taxon>
        <taxon>Polyporales</taxon>
        <taxon>Phanerochaetaceae</taxon>
        <taxon>Phanerochaete</taxon>
    </lineage>
</organism>
<keyword evidence="1" id="KW-0812">Transmembrane</keyword>
<evidence type="ECO:0000259" key="2">
    <source>
        <dbReference type="Pfam" id="PF20151"/>
    </source>
</evidence>
<protein>
    <recommendedName>
        <fullName evidence="2">DUF6533 domain-containing protein</fullName>
    </recommendedName>
</protein>
<sequence>MSNSTAGILEAYQVAQTYDYTSVALLSLVAYEFITTVDQEVACVWTRRPSATSVLLVTTRWVMVLYQALQWIPYHTYSACWALEVTDFTLYLVSLAQMAVFSSLRVYALWSRSQLRYLFAVAVLALSCVPIATNIFQLSRIYAVWSGPPIDTCNIVSNISNHLNRSASADPQLRAVRGRARPGADLDRDVPPLAAAAPAQHGRVGVGAAPT</sequence>
<dbReference type="EMBL" id="BPQB01000086">
    <property type="protein sequence ID" value="GJE98327.1"/>
    <property type="molecule type" value="Genomic_DNA"/>
</dbReference>
<accession>A0A9P3GMU8</accession>
<feature type="transmembrane region" description="Helical" evidence="1">
    <location>
        <begin position="88"/>
        <end position="110"/>
    </location>
</feature>
<gene>
    <name evidence="3" type="ORF">PsYK624_145550</name>
</gene>
<dbReference type="OrthoDB" id="2745134at2759"/>
<keyword evidence="1" id="KW-0472">Membrane</keyword>
<evidence type="ECO:0000313" key="4">
    <source>
        <dbReference type="Proteomes" id="UP000703269"/>
    </source>
</evidence>
<proteinExistence type="predicted"/>
<feature type="transmembrane region" description="Helical" evidence="1">
    <location>
        <begin position="49"/>
        <end position="68"/>
    </location>
</feature>
<dbReference type="InterPro" id="IPR045340">
    <property type="entry name" value="DUF6533"/>
</dbReference>
<dbReference type="Pfam" id="PF20151">
    <property type="entry name" value="DUF6533"/>
    <property type="match status" value="1"/>
</dbReference>
<evidence type="ECO:0000256" key="1">
    <source>
        <dbReference type="SAM" id="Phobius"/>
    </source>
</evidence>
<feature type="transmembrane region" description="Helical" evidence="1">
    <location>
        <begin position="117"/>
        <end position="136"/>
    </location>
</feature>
<comment type="caution">
    <text evidence="3">The sequence shown here is derived from an EMBL/GenBank/DDBJ whole genome shotgun (WGS) entry which is preliminary data.</text>
</comment>
<dbReference type="AlphaFoldDB" id="A0A9P3GMU8"/>
<feature type="domain" description="DUF6533" evidence="2">
    <location>
        <begin position="20"/>
        <end position="65"/>
    </location>
</feature>